<gene>
    <name evidence="1" type="ORF">CLV72_108285</name>
</gene>
<reference evidence="1 2" key="1">
    <citation type="submission" date="2018-03" db="EMBL/GenBank/DDBJ databases">
        <title>Genomic Encyclopedia of Archaeal and Bacterial Type Strains, Phase II (KMG-II): from individual species to whole genera.</title>
        <authorList>
            <person name="Goeker M."/>
        </authorList>
    </citation>
    <scope>NUCLEOTIDE SEQUENCE [LARGE SCALE GENOMIC DNA]</scope>
    <source>
        <strain evidence="1 2">DSM 45601</strain>
    </source>
</reference>
<evidence type="ECO:0000313" key="1">
    <source>
        <dbReference type="EMBL" id="PRX96278.1"/>
    </source>
</evidence>
<dbReference type="Proteomes" id="UP000237846">
    <property type="component" value="Unassembled WGS sequence"/>
</dbReference>
<proteinExistence type="predicted"/>
<evidence type="ECO:0000313" key="2">
    <source>
        <dbReference type="Proteomes" id="UP000237846"/>
    </source>
</evidence>
<comment type="caution">
    <text evidence="1">The sequence shown here is derived from an EMBL/GenBank/DDBJ whole genome shotgun (WGS) entry which is preliminary data.</text>
</comment>
<name>A0A2T0PXU7_9ACTN</name>
<dbReference type="EMBL" id="PVZC01000008">
    <property type="protein sequence ID" value="PRX96278.1"/>
    <property type="molecule type" value="Genomic_DNA"/>
</dbReference>
<dbReference type="AlphaFoldDB" id="A0A2T0PXU7"/>
<accession>A0A2T0PXU7</accession>
<protein>
    <submittedName>
        <fullName evidence="1">Uncharacterized protein</fullName>
    </submittedName>
</protein>
<sequence length="251" mass="27409">MHGVLNTAASLVVLGNAHVTQLRPGKVVEFAAAHRPPGAEYVFRLGDDLGRGLPAWGQLLDRERVRTCWLEVRPPRHHTDVALPNSFALTIWCAVARGGLSFSVRYHRAEDDPQVPWVALIDGARQHQLARRPLVDLDEARTELSDALTAADDLALYAGQPHPWRRYFAWARKTLRAGTEASGLPALPGYSEEASRLYAAVVRGWVLGGANSWSQAGPLNEPDFTAVTARLLRAYLKALTAAVNSAADRLG</sequence>
<organism evidence="1 2">
    <name type="scientific">Allonocardiopsis opalescens</name>
    <dbReference type="NCBI Taxonomy" id="1144618"/>
    <lineage>
        <taxon>Bacteria</taxon>
        <taxon>Bacillati</taxon>
        <taxon>Actinomycetota</taxon>
        <taxon>Actinomycetes</taxon>
        <taxon>Streptosporangiales</taxon>
        <taxon>Allonocardiopsis</taxon>
    </lineage>
</organism>
<keyword evidence="2" id="KW-1185">Reference proteome</keyword>